<name>F9S8X6_9VIBR</name>
<dbReference type="EMBL" id="AFWF01000324">
    <property type="protein sequence ID" value="EGU29177.1"/>
    <property type="molecule type" value="Genomic_DNA"/>
</dbReference>
<dbReference type="AlphaFoldDB" id="F9S8X6"/>
<gene>
    <name evidence="1" type="ORF">VII00023_17924</name>
</gene>
<accession>F9S8X6</accession>
<protein>
    <submittedName>
        <fullName evidence="1">Uncharacterized protein</fullName>
    </submittedName>
</protein>
<proteinExistence type="predicted"/>
<evidence type="ECO:0000313" key="1">
    <source>
        <dbReference type="EMBL" id="EGU29177.1"/>
    </source>
</evidence>
<dbReference type="Proteomes" id="UP000004605">
    <property type="component" value="Unassembled WGS sequence"/>
</dbReference>
<reference evidence="1 2" key="1">
    <citation type="journal article" date="2012" name="Int. J. Syst. Evol. Microbiol.">
        <title>Vibrio caribbeanicus sp. nov., isolated from the marine sponge Scleritoderma cyanea.</title>
        <authorList>
            <person name="Hoffmann M."/>
            <person name="Monday S.R."/>
            <person name="Allard M.W."/>
            <person name="Strain E.A."/>
            <person name="Whittaker P."/>
            <person name="Naum M."/>
            <person name="McCarthy P.J."/>
            <person name="Lopez J.V."/>
            <person name="Fischer M."/>
            <person name="Brown E.W."/>
        </authorList>
    </citation>
    <scope>NUCLEOTIDE SEQUENCE [LARGE SCALE GENOMIC DNA]</scope>
    <source>
        <strain evidence="1 2">ATCC 700023</strain>
    </source>
</reference>
<sequence length="212" mass="23849">MGGLILGVGINDVKNSSKLHSYRVWHSMLTRCYKLKSGAVVCNEWKLFSRFVTWYERQSEALSAIGYDICKLELDKDLKCIDGLEYSPQTCALLPSELNAFLANSGIQSSKTKGVGLPQGVSVFHRRTSKIYYISDRSSGTKQTRYFQSVEEAYNCRLVIRCLLLESIIDKFDVLLKAQCVYGKLAKMTTLQGLAEYEGLLRIYKEAIDAAA</sequence>
<organism evidence="1 2">
    <name type="scientific">Vibrio ichthyoenteri ATCC 700023</name>
    <dbReference type="NCBI Taxonomy" id="870968"/>
    <lineage>
        <taxon>Bacteria</taxon>
        <taxon>Pseudomonadati</taxon>
        <taxon>Pseudomonadota</taxon>
        <taxon>Gammaproteobacteria</taxon>
        <taxon>Vibrionales</taxon>
        <taxon>Vibrionaceae</taxon>
        <taxon>Vibrio</taxon>
    </lineage>
</organism>
<keyword evidence="2" id="KW-1185">Reference proteome</keyword>
<dbReference type="OrthoDB" id="2869809at2"/>
<comment type="caution">
    <text evidence="1">The sequence shown here is derived from an EMBL/GenBank/DDBJ whole genome shotgun (WGS) entry which is preliminary data.</text>
</comment>
<evidence type="ECO:0000313" key="2">
    <source>
        <dbReference type="Proteomes" id="UP000004605"/>
    </source>
</evidence>
<dbReference type="RefSeq" id="WP_006714897.1">
    <property type="nucleotide sequence ID" value="NZ_AFWF01000324.1"/>
</dbReference>